<organism evidence="2">
    <name type="scientific">Harpegnathos saltator</name>
    <name type="common">Jerdon's jumping ant</name>
    <dbReference type="NCBI Taxonomy" id="610380"/>
    <lineage>
        <taxon>Eukaryota</taxon>
        <taxon>Metazoa</taxon>
        <taxon>Ecdysozoa</taxon>
        <taxon>Arthropoda</taxon>
        <taxon>Hexapoda</taxon>
        <taxon>Insecta</taxon>
        <taxon>Pterygota</taxon>
        <taxon>Neoptera</taxon>
        <taxon>Endopterygota</taxon>
        <taxon>Hymenoptera</taxon>
        <taxon>Apocrita</taxon>
        <taxon>Aculeata</taxon>
        <taxon>Formicoidea</taxon>
        <taxon>Formicidae</taxon>
        <taxon>Ponerinae</taxon>
        <taxon>Ponerini</taxon>
        <taxon>Harpegnathos</taxon>
    </lineage>
</organism>
<sequence length="89" mass="10746">YFIQQFLAKHNTVVMPQPFYSPDIAPCDFFLFPKLKRTLKGQRFSTIDEIKAKSQIRLKTTPNEAFHQYFSNWKLRWYKCIISQGDYFE</sequence>
<dbReference type="InParanoid" id="E2BXQ0"/>
<name>E2BXQ0_HARSA</name>
<keyword evidence="2" id="KW-1185">Reference proteome</keyword>
<dbReference type="PANTHER" id="PTHR46060">
    <property type="entry name" value="MARINER MOS1 TRANSPOSASE-LIKE PROTEIN"/>
    <property type="match status" value="1"/>
</dbReference>
<dbReference type="OrthoDB" id="7530631at2759"/>
<proteinExistence type="predicted"/>
<feature type="non-terminal residue" evidence="1">
    <location>
        <position position="1"/>
    </location>
</feature>
<dbReference type="Gene3D" id="3.30.420.10">
    <property type="entry name" value="Ribonuclease H-like superfamily/Ribonuclease H"/>
    <property type="match status" value="1"/>
</dbReference>
<dbReference type="AlphaFoldDB" id="E2BXQ0"/>
<evidence type="ECO:0000313" key="1">
    <source>
        <dbReference type="EMBL" id="EFN79533.1"/>
    </source>
</evidence>
<protein>
    <recommendedName>
        <fullName evidence="3">Histone-lysine N-methyltransferase SETMAR</fullName>
    </recommendedName>
</protein>
<evidence type="ECO:0008006" key="3">
    <source>
        <dbReference type="Google" id="ProtNLM"/>
    </source>
</evidence>
<accession>E2BXQ0</accession>
<dbReference type="InterPro" id="IPR052709">
    <property type="entry name" value="Transposase-MT_Hybrid"/>
</dbReference>
<dbReference type="PANTHER" id="PTHR46060:SF1">
    <property type="entry name" value="MARINER MOS1 TRANSPOSASE-LIKE PROTEIN"/>
    <property type="match status" value="1"/>
</dbReference>
<evidence type="ECO:0000313" key="2">
    <source>
        <dbReference type="Proteomes" id="UP000008237"/>
    </source>
</evidence>
<reference evidence="1 2" key="1">
    <citation type="journal article" date="2010" name="Science">
        <title>Genomic comparison of the ants Camponotus floridanus and Harpegnathos saltator.</title>
        <authorList>
            <person name="Bonasio R."/>
            <person name="Zhang G."/>
            <person name="Ye C."/>
            <person name="Mutti N.S."/>
            <person name="Fang X."/>
            <person name="Qin N."/>
            <person name="Donahue G."/>
            <person name="Yang P."/>
            <person name="Li Q."/>
            <person name="Li C."/>
            <person name="Zhang P."/>
            <person name="Huang Z."/>
            <person name="Berger S.L."/>
            <person name="Reinberg D."/>
            <person name="Wang J."/>
            <person name="Liebig J."/>
        </authorList>
    </citation>
    <scope>NUCLEOTIDE SEQUENCE [LARGE SCALE GENOMIC DNA]</scope>
    <source>
        <strain evidence="1 2">R22 G/1</strain>
    </source>
</reference>
<dbReference type="InterPro" id="IPR036397">
    <property type="entry name" value="RNaseH_sf"/>
</dbReference>
<feature type="non-terminal residue" evidence="1">
    <location>
        <position position="89"/>
    </location>
</feature>
<dbReference type="EMBL" id="GL451287">
    <property type="protein sequence ID" value="EFN79533.1"/>
    <property type="molecule type" value="Genomic_DNA"/>
</dbReference>
<dbReference type="Proteomes" id="UP000008237">
    <property type="component" value="Unassembled WGS sequence"/>
</dbReference>
<dbReference type="GO" id="GO:0003676">
    <property type="term" value="F:nucleic acid binding"/>
    <property type="evidence" value="ECO:0007669"/>
    <property type="project" value="InterPro"/>
</dbReference>
<gene>
    <name evidence="1" type="ORF">EAI_07329</name>
</gene>